<evidence type="ECO:0000256" key="1">
    <source>
        <dbReference type="ARBA" id="ARBA00004141"/>
    </source>
</evidence>
<evidence type="ECO:0000256" key="8">
    <source>
        <dbReference type="PROSITE-ProRule" id="PRU01193"/>
    </source>
</evidence>
<dbReference type="PANTHER" id="PTHR22777:SF4">
    <property type="entry name" value="UPF0053 PROTEIN SLL1254"/>
    <property type="match status" value="1"/>
</dbReference>
<keyword evidence="4 8" id="KW-1133">Transmembrane helix</keyword>
<feature type="transmembrane region" description="Helical" evidence="9">
    <location>
        <begin position="115"/>
        <end position="138"/>
    </location>
</feature>
<evidence type="ECO:0000313" key="13">
    <source>
        <dbReference type="Proteomes" id="UP000178743"/>
    </source>
</evidence>
<dbReference type="GO" id="GO:0005886">
    <property type="term" value="C:plasma membrane"/>
    <property type="evidence" value="ECO:0007669"/>
    <property type="project" value="TreeGrafter"/>
</dbReference>
<dbReference type="Pfam" id="PF01595">
    <property type="entry name" value="CNNM"/>
    <property type="match status" value="1"/>
</dbReference>
<dbReference type="InterPro" id="IPR016169">
    <property type="entry name" value="FAD-bd_PCMH_sub2"/>
</dbReference>
<dbReference type="Gene3D" id="3.30.465.10">
    <property type="match status" value="1"/>
</dbReference>
<gene>
    <name evidence="12" type="ORF">A3C05_05005</name>
</gene>
<dbReference type="SMART" id="SM01091">
    <property type="entry name" value="CorC_HlyC"/>
    <property type="match status" value="1"/>
</dbReference>
<evidence type="ECO:0000256" key="9">
    <source>
        <dbReference type="SAM" id="Phobius"/>
    </source>
</evidence>
<feature type="transmembrane region" description="Helical" evidence="9">
    <location>
        <begin position="83"/>
        <end position="103"/>
    </location>
</feature>
<feature type="domain" description="CBS" evidence="10">
    <location>
        <begin position="263"/>
        <end position="320"/>
    </location>
</feature>
<protein>
    <recommendedName>
        <fullName evidence="14">Hemolysin</fullName>
    </recommendedName>
</protein>
<keyword evidence="6 8" id="KW-0472">Membrane</keyword>
<evidence type="ECO:0000256" key="5">
    <source>
        <dbReference type="ARBA" id="ARBA00023122"/>
    </source>
</evidence>
<feature type="transmembrane region" description="Helical" evidence="9">
    <location>
        <begin position="57"/>
        <end position="76"/>
    </location>
</feature>
<dbReference type="InterPro" id="IPR002550">
    <property type="entry name" value="CNNM"/>
</dbReference>
<dbReference type="PROSITE" id="PS51846">
    <property type="entry name" value="CNNM"/>
    <property type="match status" value="1"/>
</dbReference>
<keyword evidence="3" id="KW-0677">Repeat</keyword>
<evidence type="ECO:0000259" key="11">
    <source>
        <dbReference type="PROSITE" id="PS51846"/>
    </source>
</evidence>
<organism evidence="12 13">
    <name type="scientific">Candidatus Giovannonibacteria bacterium RIFCSPHIGHO2_02_FULL_45_40</name>
    <dbReference type="NCBI Taxonomy" id="1798337"/>
    <lineage>
        <taxon>Bacteria</taxon>
        <taxon>Candidatus Giovannoniibacteriota</taxon>
    </lineage>
</organism>
<sequence>MSNLILLAFGVVVLSGILSMVEASLFSYSLTKARVAAQRGGRSAKLALEIREKPFRAIATFVILSTTVSTAGSILVGSYAASLFSNLGVGVFSAILTFLAIIFSEILPKNIGERWSHIIFPIAAIPLVWLSLVLSPLVKIFEIITKPFTIGASPFMTSEEEIALLTKVGASEGTIEPQEAEMIQRVFKLNDITAGDMMTPKPFVEMIDGSKTLRETADFIKSAKHSRFPVYEADTNNITGVVHQRDLVGGIVSGDFDKRVSEYAREAVMVPELRLADDLLRDFQEKRSHLAVVVSDFGNVVGVVGLEDVLEELVGEIIDEKDVAPELIKRVSKNEIIAHGQTRISQVNHFFNTEIKSRKTVNGFLLEKFGRIPETGEKFESGGLVFYAEEVGPRQIDRAKIVKI</sequence>
<keyword evidence="2 8" id="KW-0812">Transmembrane</keyword>
<evidence type="ECO:0008006" key="14">
    <source>
        <dbReference type="Google" id="ProtNLM"/>
    </source>
</evidence>
<evidence type="ECO:0000313" key="12">
    <source>
        <dbReference type="EMBL" id="OGF72812.1"/>
    </source>
</evidence>
<evidence type="ECO:0000256" key="2">
    <source>
        <dbReference type="ARBA" id="ARBA00022692"/>
    </source>
</evidence>
<dbReference type="InterPro" id="IPR000644">
    <property type="entry name" value="CBS_dom"/>
</dbReference>
<dbReference type="AlphaFoldDB" id="A0A1F5WAW6"/>
<dbReference type="CDD" id="cd04590">
    <property type="entry name" value="CBS_pair_CorC_HlyC_assoc"/>
    <property type="match status" value="1"/>
</dbReference>
<dbReference type="Pfam" id="PF03471">
    <property type="entry name" value="CorC_HlyC"/>
    <property type="match status" value="1"/>
</dbReference>
<evidence type="ECO:0000256" key="7">
    <source>
        <dbReference type="PROSITE-ProRule" id="PRU00703"/>
    </source>
</evidence>
<dbReference type="FunFam" id="3.10.580.10:FF:000002">
    <property type="entry name" value="Magnesium/cobalt efflux protein CorC"/>
    <property type="match status" value="1"/>
</dbReference>
<accession>A0A1F5WAW6</accession>
<reference evidence="12 13" key="1">
    <citation type="journal article" date="2016" name="Nat. Commun.">
        <title>Thousands of microbial genomes shed light on interconnected biogeochemical processes in an aquifer system.</title>
        <authorList>
            <person name="Anantharaman K."/>
            <person name="Brown C.T."/>
            <person name="Hug L.A."/>
            <person name="Sharon I."/>
            <person name="Castelle C.J."/>
            <person name="Probst A.J."/>
            <person name="Thomas B.C."/>
            <person name="Singh A."/>
            <person name="Wilkins M.J."/>
            <person name="Karaoz U."/>
            <person name="Brodie E.L."/>
            <person name="Williams K.H."/>
            <person name="Hubbard S.S."/>
            <person name="Banfield J.F."/>
        </authorList>
    </citation>
    <scope>NUCLEOTIDE SEQUENCE [LARGE SCALE GENOMIC DNA]</scope>
</reference>
<dbReference type="SUPFAM" id="SSF56176">
    <property type="entry name" value="FAD-binding/transporter-associated domain-like"/>
    <property type="match status" value="1"/>
</dbReference>
<dbReference type="Pfam" id="PF00571">
    <property type="entry name" value="CBS"/>
    <property type="match status" value="2"/>
</dbReference>
<proteinExistence type="predicted"/>
<dbReference type="InterPro" id="IPR036318">
    <property type="entry name" value="FAD-bd_PCMH-like_sf"/>
</dbReference>
<dbReference type="PANTHER" id="PTHR22777">
    <property type="entry name" value="HEMOLYSIN-RELATED"/>
    <property type="match status" value="1"/>
</dbReference>
<comment type="subcellular location">
    <subcellularLocation>
        <location evidence="1">Membrane</location>
        <topology evidence="1">Multi-pass membrane protein</topology>
    </subcellularLocation>
</comment>
<name>A0A1F5WAW6_9BACT</name>
<dbReference type="InterPro" id="IPR005170">
    <property type="entry name" value="Transptr-assoc_dom"/>
</dbReference>
<dbReference type="PROSITE" id="PS51371">
    <property type="entry name" value="CBS"/>
    <property type="match status" value="2"/>
</dbReference>
<evidence type="ECO:0000256" key="4">
    <source>
        <dbReference type="ARBA" id="ARBA00022989"/>
    </source>
</evidence>
<dbReference type="GO" id="GO:0050660">
    <property type="term" value="F:flavin adenine dinucleotide binding"/>
    <property type="evidence" value="ECO:0007669"/>
    <property type="project" value="InterPro"/>
</dbReference>
<evidence type="ECO:0000259" key="10">
    <source>
        <dbReference type="PROSITE" id="PS51371"/>
    </source>
</evidence>
<dbReference type="Proteomes" id="UP000178743">
    <property type="component" value="Unassembled WGS sequence"/>
</dbReference>
<evidence type="ECO:0000256" key="3">
    <source>
        <dbReference type="ARBA" id="ARBA00022737"/>
    </source>
</evidence>
<dbReference type="InterPro" id="IPR046342">
    <property type="entry name" value="CBS_dom_sf"/>
</dbReference>
<dbReference type="InterPro" id="IPR044751">
    <property type="entry name" value="Ion_transp-like_CBS"/>
</dbReference>
<dbReference type="Gene3D" id="3.10.580.10">
    <property type="entry name" value="CBS-domain"/>
    <property type="match status" value="1"/>
</dbReference>
<dbReference type="EMBL" id="MFHP01000009">
    <property type="protein sequence ID" value="OGF72812.1"/>
    <property type="molecule type" value="Genomic_DNA"/>
</dbReference>
<feature type="domain" description="CBS" evidence="10">
    <location>
        <begin position="198"/>
        <end position="258"/>
    </location>
</feature>
<keyword evidence="5 7" id="KW-0129">CBS domain</keyword>
<evidence type="ECO:0000256" key="6">
    <source>
        <dbReference type="ARBA" id="ARBA00023136"/>
    </source>
</evidence>
<dbReference type="SUPFAM" id="SSF54631">
    <property type="entry name" value="CBS-domain pair"/>
    <property type="match status" value="1"/>
</dbReference>
<comment type="caution">
    <text evidence="12">The sequence shown here is derived from an EMBL/GenBank/DDBJ whole genome shotgun (WGS) entry which is preliminary data.</text>
</comment>
<feature type="domain" description="CNNM transmembrane" evidence="11">
    <location>
        <begin position="1"/>
        <end position="179"/>
    </location>
</feature>